<feature type="domain" description="HTH cro/C1-type" evidence="3">
    <location>
        <begin position="24"/>
        <end position="78"/>
    </location>
</feature>
<name>A0ABV5R5K7_9ACTN</name>
<evidence type="ECO:0000259" key="3">
    <source>
        <dbReference type="PROSITE" id="PS50943"/>
    </source>
</evidence>
<dbReference type="PROSITE" id="PS50943">
    <property type="entry name" value="HTH_CROC1"/>
    <property type="match status" value="1"/>
</dbReference>
<dbReference type="Proteomes" id="UP001589710">
    <property type="component" value="Unassembled WGS sequence"/>
</dbReference>
<dbReference type="InterPro" id="IPR050807">
    <property type="entry name" value="TransReg_Diox_bact_type"/>
</dbReference>
<keyword evidence="1" id="KW-0238">DNA-binding</keyword>
<evidence type="ECO:0000313" key="4">
    <source>
        <dbReference type="EMBL" id="MFB9573017.1"/>
    </source>
</evidence>
<evidence type="ECO:0000313" key="5">
    <source>
        <dbReference type="Proteomes" id="UP001589710"/>
    </source>
</evidence>
<dbReference type="InterPro" id="IPR024747">
    <property type="entry name" value="Pyridox_Oxase-rel"/>
</dbReference>
<keyword evidence="5" id="KW-1185">Reference proteome</keyword>
<evidence type="ECO:0000256" key="1">
    <source>
        <dbReference type="ARBA" id="ARBA00023125"/>
    </source>
</evidence>
<dbReference type="Gene3D" id="2.30.110.10">
    <property type="entry name" value="Electron Transport, Fmn-binding Protein, Chain A"/>
    <property type="match status" value="1"/>
</dbReference>
<comment type="caution">
    <text evidence="4">The sequence shown here is derived from an EMBL/GenBank/DDBJ whole genome shotgun (WGS) entry which is preliminary data.</text>
</comment>
<evidence type="ECO:0000256" key="2">
    <source>
        <dbReference type="SAM" id="MobiDB-lite"/>
    </source>
</evidence>
<dbReference type="SUPFAM" id="SSF47413">
    <property type="entry name" value="lambda repressor-like DNA-binding domains"/>
    <property type="match status" value="1"/>
</dbReference>
<feature type="region of interest" description="Disordered" evidence="2">
    <location>
        <begin position="1"/>
        <end position="23"/>
    </location>
</feature>
<dbReference type="PANTHER" id="PTHR46797:SF1">
    <property type="entry name" value="METHYLPHOSPHONATE SYNTHASE"/>
    <property type="match status" value="1"/>
</dbReference>
<gene>
    <name evidence="4" type="ORF">ACFFTL_11940</name>
</gene>
<accession>A0ABV5R5K7</accession>
<protein>
    <submittedName>
        <fullName evidence="4">Helix-turn-helix domain-containing protein</fullName>
    </submittedName>
</protein>
<dbReference type="Pfam" id="PF12900">
    <property type="entry name" value="Pyridox_ox_2"/>
    <property type="match status" value="1"/>
</dbReference>
<dbReference type="PANTHER" id="PTHR46797">
    <property type="entry name" value="HTH-TYPE TRANSCRIPTIONAL REGULATOR"/>
    <property type="match status" value="1"/>
</dbReference>
<feature type="compositionally biased region" description="Polar residues" evidence="2">
    <location>
        <begin position="1"/>
        <end position="16"/>
    </location>
</feature>
<sequence>MSEGTPASASTESPTGRSDLGRRVAARRQELGLTREEVAERCGAAPSYIAYVEDRAAVPSVGVLVRLADALETTVAELTGTTVERPTGRAAALPGAELIALSDTECLRLLSTHGVGRIAIVTADGPAIFPVNYVLEGNEIAFRTTGDGLLAASAGTEVAFEADHIDDVMSQGWSVLVVGDVSGVTAAQAIQRLDHVARSLPWAGGPRTHWMVVTPTRITGRRVVQK</sequence>
<dbReference type="InterPro" id="IPR012349">
    <property type="entry name" value="Split_barrel_FMN-bd"/>
</dbReference>
<dbReference type="Gene3D" id="1.10.260.40">
    <property type="entry name" value="lambda repressor-like DNA-binding domains"/>
    <property type="match status" value="1"/>
</dbReference>
<dbReference type="SMART" id="SM00530">
    <property type="entry name" value="HTH_XRE"/>
    <property type="match status" value="1"/>
</dbReference>
<reference evidence="4 5" key="1">
    <citation type="submission" date="2024-09" db="EMBL/GenBank/DDBJ databases">
        <authorList>
            <person name="Sun Q."/>
            <person name="Mori K."/>
        </authorList>
    </citation>
    <scope>NUCLEOTIDE SEQUENCE [LARGE SCALE GENOMIC DNA]</scope>
    <source>
        <strain evidence="4 5">JCM 3331</strain>
    </source>
</reference>
<dbReference type="RefSeq" id="WP_345516855.1">
    <property type="nucleotide sequence ID" value="NZ_BAAAXD010000040.1"/>
</dbReference>
<dbReference type="EMBL" id="JBHMCG010000052">
    <property type="protein sequence ID" value="MFB9573017.1"/>
    <property type="molecule type" value="Genomic_DNA"/>
</dbReference>
<proteinExistence type="predicted"/>
<organism evidence="4 5">
    <name type="scientific">Streptomyces yanii</name>
    <dbReference type="NCBI Taxonomy" id="78510"/>
    <lineage>
        <taxon>Bacteria</taxon>
        <taxon>Bacillati</taxon>
        <taxon>Actinomycetota</taxon>
        <taxon>Actinomycetes</taxon>
        <taxon>Kitasatosporales</taxon>
        <taxon>Streptomycetaceae</taxon>
        <taxon>Streptomyces</taxon>
    </lineage>
</organism>
<dbReference type="Pfam" id="PF13560">
    <property type="entry name" value="HTH_31"/>
    <property type="match status" value="1"/>
</dbReference>
<dbReference type="CDD" id="cd00093">
    <property type="entry name" value="HTH_XRE"/>
    <property type="match status" value="1"/>
</dbReference>
<dbReference type="InterPro" id="IPR010982">
    <property type="entry name" value="Lambda_DNA-bd_dom_sf"/>
</dbReference>
<dbReference type="SUPFAM" id="SSF50475">
    <property type="entry name" value="FMN-binding split barrel"/>
    <property type="match status" value="1"/>
</dbReference>
<dbReference type="InterPro" id="IPR001387">
    <property type="entry name" value="Cro/C1-type_HTH"/>
</dbReference>